<proteinExistence type="inferred from homology"/>
<evidence type="ECO:0000256" key="16">
    <source>
        <dbReference type="ARBA" id="ARBA00032853"/>
    </source>
</evidence>
<keyword evidence="9 19" id="KW-0808">Transferase</keyword>
<gene>
    <name evidence="21" type="primary">cobS_2</name>
    <name evidence="19" type="synonym">cobS</name>
    <name evidence="21" type="ORF">LA5096_04578</name>
</gene>
<keyword evidence="12 19" id="KW-1133">Transmembrane helix</keyword>
<sequence>MHFRGSLDYSCRKRRTRSFSQSHAEIEQRILFHMLEHPGMCVFRGDMRKHAMIQSGRVHRVHNRGGRRCDEAVDDHRYTLQTRSDDKTGHGGNLPATNPAKDFKRIFFAIEPNDGRFYCRPFSGKAFIIDPGSAPDPVRSFTTEKPMKNGCCNSGVADAHFSETNEINASGKCLHAISHRRRAICFVHCIFARDAGRRHVYRQIKNLQADVIHAAKLIDGGTPGSKILDHLLVDGARESRNPFVGNSMRRGKDCDHGPGDLGRRLARPGRQPFGKLFQATQRTGRFCQLAVPLPDLVQRFFVRSRHGLHQVADIIERKRGFGKGHIVFFPVCLKVNDPILGAVRRLIYNDALKKLKHRTGLMNPETDQTSNSRENRGSNNTKNRSNGMTGAFSKLAADTAACVRFFSRLPLPQVNSADDPSSPPDFSRIARAAPLAGVAVALPAAGLGMFLAYTHLPGLVVATIAIALLCATTGALHEDGMSDVADGFFGGTTRQRRLDIMKDSRIGAFGALALVLTVVLRIFLLASLWQKFSPADAALLFLASEAISRTMLVWQWYERPLARLDGLAARYGKPGGESALQAVFLTIPLLIPAALILTVPALLVGVLVAAAAAFGTGRLSVQKIGGVTGDVLGAIQQICGLGFLTGMLMVH</sequence>
<evidence type="ECO:0000256" key="10">
    <source>
        <dbReference type="ARBA" id="ARBA00022692"/>
    </source>
</evidence>
<evidence type="ECO:0000256" key="20">
    <source>
        <dbReference type="SAM" id="MobiDB-lite"/>
    </source>
</evidence>
<dbReference type="EC" id="2.7.8.26" evidence="5 19"/>
<name>A0A0M7AMN6_9HYPH</name>
<dbReference type="GO" id="GO:0051073">
    <property type="term" value="F:adenosylcobinamide-GDP ribazoletransferase activity"/>
    <property type="evidence" value="ECO:0007669"/>
    <property type="project" value="UniProtKB-UniRule"/>
</dbReference>
<keyword evidence="22" id="KW-1185">Reference proteome</keyword>
<evidence type="ECO:0000256" key="5">
    <source>
        <dbReference type="ARBA" id="ARBA00013200"/>
    </source>
</evidence>
<dbReference type="PANTHER" id="PTHR34148:SF1">
    <property type="entry name" value="ADENOSYLCOBINAMIDE-GDP RIBAZOLETRANSFERASE"/>
    <property type="match status" value="1"/>
</dbReference>
<feature type="region of interest" description="Disordered" evidence="20">
    <location>
        <begin position="359"/>
        <end position="389"/>
    </location>
</feature>
<evidence type="ECO:0000256" key="4">
    <source>
        <dbReference type="ARBA" id="ARBA00010561"/>
    </source>
</evidence>
<comment type="subcellular location">
    <subcellularLocation>
        <location evidence="2 19">Cell membrane</location>
        <topology evidence="2 19">Multi-pass membrane protein</topology>
    </subcellularLocation>
</comment>
<comment type="cofactor">
    <cofactor evidence="1 19">
        <name>Mg(2+)</name>
        <dbReference type="ChEBI" id="CHEBI:18420"/>
    </cofactor>
</comment>
<evidence type="ECO:0000256" key="19">
    <source>
        <dbReference type="HAMAP-Rule" id="MF_00719"/>
    </source>
</evidence>
<dbReference type="PANTHER" id="PTHR34148">
    <property type="entry name" value="ADENOSYLCOBINAMIDE-GDP RIBAZOLETRANSFERASE"/>
    <property type="match status" value="1"/>
</dbReference>
<dbReference type="UniPathway" id="UPA00148">
    <property type="reaction ID" value="UER00238"/>
</dbReference>
<dbReference type="HAMAP" id="MF_00719">
    <property type="entry name" value="CobS"/>
    <property type="match status" value="1"/>
</dbReference>
<evidence type="ECO:0000256" key="17">
    <source>
        <dbReference type="ARBA" id="ARBA00048623"/>
    </source>
</evidence>
<keyword evidence="10 19" id="KW-0812">Transmembrane</keyword>
<evidence type="ECO:0000256" key="11">
    <source>
        <dbReference type="ARBA" id="ARBA00022842"/>
    </source>
</evidence>
<feature type="transmembrane region" description="Helical" evidence="19">
    <location>
        <begin position="506"/>
        <end position="526"/>
    </location>
</feature>
<keyword evidence="11 19" id="KW-0460">Magnesium</keyword>
<feature type="transmembrane region" description="Helical" evidence="19">
    <location>
        <begin position="631"/>
        <end position="650"/>
    </location>
</feature>
<evidence type="ECO:0000256" key="3">
    <source>
        <dbReference type="ARBA" id="ARBA00004663"/>
    </source>
</evidence>
<evidence type="ECO:0000256" key="2">
    <source>
        <dbReference type="ARBA" id="ARBA00004651"/>
    </source>
</evidence>
<evidence type="ECO:0000256" key="12">
    <source>
        <dbReference type="ARBA" id="ARBA00022989"/>
    </source>
</evidence>
<evidence type="ECO:0000256" key="14">
    <source>
        <dbReference type="ARBA" id="ARBA00025228"/>
    </source>
</evidence>
<dbReference type="InterPro" id="IPR003805">
    <property type="entry name" value="CobS"/>
</dbReference>
<keyword evidence="7 19" id="KW-1003">Cell membrane</keyword>
<evidence type="ECO:0000256" key="9">
    <source>
        <dbReference type="ARBA" id="ARBA00022679"/>
    </source>
</evidence>
<evidence type="ECO:0000256" key="6">
    <source>
        <dbReference type="ARBA" id="ARBA00015850"/>
    </source>
</evidence>
<evidence type="ECO:0000256" key="18">
    <source>
        <dbReference type="ARBA" id="ARBA00049504"/>
    </source>
</evidence>
<dbReference type="EMBL" id="CXWC01000012">
    <property type="protein sequence ID" value="CTQ75917.1"/>
    <property type="molecule type" value="Genomic_DNA"/>
</dbReference>
<comment type="pathway">
    <text evidence="3 19">Cofactor biosynthesis; adenosylcobalamin biosynthesis; adenosylcobalamin from cob(II)yrinate a,c-diamide: step 7/7.</text>
</comment>
<comment type="catalytic activity">
    <reaction evidence="18 19">
        <text>alpha-ribazole 5'-phosphate + adenosylcob(III)inamide-GDP = adenosylcob(III)alamin 5'-phosphate + GMP + H(+)</text>
        <dbReference type="Rhea" id="RHEA:23560"/>
        <dbReference type="ChEBI" id="CHEBI:15378"/>
        <dbReference type="ChEBI" id="CHEBI:57918"/>
        <dbReference type="ChEBI" id="CHEBI:58115"/>
        <dbReference type="ChEBI" id="CHEBI:60487"/>
        <dbReference type="ChEBI" id="CHEBI:60493"/>
        <dbReference type="EC" id="2.7.8.26"/>
    </reaction>
</comment>
<keyword evidence="13 19" id="KW-0472">Membrane</keyword>
<reference evidence="22" key="1">
    <citation type="submission" date="2015-07" db="EMBL/GenBank/DDBJ databases">
        <authorList>
            <person name="Rodrigo-Torres Lidia"/>
            <person name="Arahal R.David."/>
        </authorList>
    </citation>
    <scope>NUCLEOTIDE SEQUENCE [LARGE SCALE GENOMIC DNA]</scope>
    <source>
        <strain evidence="22">CECT 5096</strain>
    </source>
</reference>
<evidence type="ECO:0000256" key="8">
    <source>
        <dbReference type="ARBA" id="ARBA00022573"/>
    </source>
</evidence>
<comment type="catalytic activity">
    <reaction evidence="17 19">
        <text>alpha-ribazole + adenosylcob(III)inamide-GDP = adenosylcob(III)alamin + GMP + H(+)</text>
        <dbReference type="Rhea" id="RHEA:16049"/>
        <dbReference type="ChEBI" id="CHEBI:10329"/>
        <dbReference type="ChEBI" id="CHEBI:15378"/>
        <dbReference type="ChEBI" id="CHEBI:18408"/>
        <dbReference type="ChEBI" id="CHEBI:58115"/>
        <dbReference type="ChEBI" id="CHEBI:60487"/>
        <dbReference type="EC" id="2.7.8.26"/>
    </reaction>
</comment>
<evidence type="ECO:0000256" key="15">
    <source>
        <dbReference type="ARBA" id="ARBA00032605"/>
    </source>
</evidence>
<keyword evidence="8 19" id="KW-0169">Cobalamin biosynthesis</keyword>
<dbReference type="Pfam" id="PF02654">
    <property type="entry name" value="CobS"/>
    <property type="match status" value="1"/>
</dbReference>
<accession>A0A0M7AMN6</accession>
<feature type="compositionally biased region" description="Polar residues" evidence="20">
    <location>
        <begin position="365"/>
        <end position="388"/>
    </location>
</feature>
<evidence type="ECO:0000256" key="7">
    <source>
        <dbReference type="ARBA" id="ARBA00022475"/>
    </source>
</evidence>
<comment type="function">
    <text evidence="14 19">Joins adenosylcobinamide-GDP and alpha-ribazole to generate adenosylcobalamin (Ado-cobalamin). Also synthesizes adenosylcobalamin 5'-phosphate from adenosylcobinamide-GDP and alpha-ribazole 5'-phosphate.</text>
</comment>
<evidence type="ECO:0000256" key="1">
    <source>
        <dbReference type="ARBA" id="ARBA00001946"/>
    </source>
</evidence>
<dbReference type="AlphaFoldDB" id="A0A0M7AMN6"/>
<evidence type="ECO:0000256" key="13">
    <source>
        <dbReference type="ARBA" id="ARBA00023136"/>
    </source>
</evidence>
<organism evidence="21 22">
    <name type="scientific">Roseibium album</name>
    <dbReference type="NCBI Taxonomy" id="311410"/>
    <lineage>
        <taxon>Bacteria</taxon>
        <taxon>Pseudomonadati</taxon>
        <taxon>Pseudomonadota</taxon>
        <taxon>Alphaproteobacteria</taxon>
        <taxon>Hyphomicrobiales</taxon>
        <taxon>Stappiaceae</taxon>
        <taxon>Roseibium</taxon>
    </lineage>
</organism>
<evidence type="ECO:0000313" key="21">
    <source>
        <dbReference type="EMBL" id="CTQ75917.1"/>
    </source>
</evidence>
<dbReference type="GO" id="GO:0009236">
    <property type="term" value="P:cobalamin biosynthetic process"/>
    <property type="evidence" value="ECO:0007669"/>
    <property type="project" value="UniProtKB-UniRule"/>
</dbReference>
<feature type="transmembrane region" description="Helical" evidence="19">
    <location>
        <begin position="459"/>
        <end position="476"/>
    </location>
</feature>
<evidence type="ECO:0000313" key="22">
    <source>
        <dbReference type="Proteomes" id="UP000049983"/>
    </source>
</evidence>
<dbReference type="GO" id="GO:0005886">
    <property type="term" value="C:plasma membrane"/>
    <property type="evidence" value="ECO:0007669"/>
    <property type="project" value="UniProtKB-SubCell"/>
</dbReference>
<dbReference type="STRING" id="311410.LA5095_04125"/>
<dbReference type="Proteomes" id="UP000049983">
    <property type="component" value="Unassembled WGS sequence"/>
</dbReference>
<comment type="similarity">
    <text evidence="4 19">Belongs to the CobS family.</text>
</comment>
<protein>
    <recommendedName>
        <fullName evidence="6 19">Adenosylcobinamide-GDP ribazoletransferase</fullName>
        <ecNumber evidence="5 19">2.7.8.26</ecNumber>
    </recommendedName>
    <alternativeName>
        <fullName evidence="16 19">Cobalamin synthase</fullName>
    </alternativeName>
    <alternativeName>
        <fullName evidence="15 19">Cobalamin-5'-phosphate synthase</fullName>
    </alternativeName>
</protein>
<dbReference type="GO" id="GO:0008818">
    <property type="term" value="F:cobalamin 5'-phosphate synthase activity"/>
    <property type="evidence" value="ECO:0007669"/>
    <property type="project" value="UniProtKB-UniRule"/>
</dbReference>
<feature type="transmembrane region" description="Helical" evidence="19">
    <location>
        <begin position="578"/>
        <end position="611"/>
    </location>
</feature>